<organism evidence="2 3">
    <name type="scientific">Crotalaria pallida</name>
    <name type="common">Smooth rattlebox</name>
    <name type="synonym">Crotalaria striata</name>
    <dbReference type="NCBI Taxonomy" id="3830"/>
    <lineage>
        <taxon>Eukaryota</taxon>
        <taxon>Viridiplantae</taxon>
        <taxon>Streptophyta</taxon>
        <taxon>Embryophyta</taxon>
        <taxon>Tracheophyta</taxon>
        <taxon>Spermatophyta</taxon>
        <taxon>Magnoliopsida</taxon>
        <taxon>eudicotyledons</taxon>
        <taxon>Gunneridae</taxon>
        <taxon>Pentapetalae</taxon>
        <taxon>rosids</taxon>
        <taxon>fabids</taxon>
        <taxon>Fabales</taxon>
        <taxon>Fabaceae</taxon>
        <taxon>Papilionoideae</taxon>
        <taxon>50 kb inversion clade</taxon>
        <taxon>genistoids sensu lato</taxon>
        <taxon>core genistoids</taxon>
        <taxon>Crotalarieae</taxon>
        <taxon>Crotalaria</taxon>
    </lineage>
</organism>
<feature type="signal peptide" evidence="1">
    <location>
        <begin position="1"/>
        <end position="17"/>
    </location>
</feature>
<dbReference type="Proteomes" id="UP001372338">
    <property type="component" value="Unassembled WGS sequence"/>
</dbReference>
<dbReference type="SUPFAM" id="SSF56112">
    <property type="entry name" value="Protein kinase-like (PK-like)"/>
    <property type="match status" value="1"/>
</dbReference>
<accession>A0AAN9F1D2</accession>
<keyword evidence="1" id="KW-0732">Signal</keyword>
<evidence type="ECO:0000256" key="1">
    <source>
        <dbReference type="SAM" id="SignalP"/>
    </source>
</evidence>
<dbReference type="AlphaFoldDB" id="A0AAN9F1D2"/>
<reference evidence="2 3" key="1">
    <citation type="submission" date="2024-01" db="EMBL/GenBank/DDBJ databases">
        <title>The genomes of 5 underutilized Papilionoideae crops provide insights into root nodulation and disease resistanc.</title>
        <authorList>
            <person name="Yuan L."/>
        </authorList>
    </citation>
    <scope>NUCLEOTIDE SEQUENCE [LARGE SCALE GENOMIC DNA]</scope>
    <source>
        <strain evidence="2">ZHUSHIDOU_FW_LH</strain>
        <tissue evidence="2">Leaf</tissue>
    </source>
</reference>
<keyword evidence="3" id="KW-1185">Reference proteome</keyword>
<sequence>MRKPLLIAHMYFCLVLCQILDDPSPLPSKQMFSPEFCSFVDSCLQKDPDIRPTAEQMRRQVAIVVEFNLRCCQRKRRKQRLYRFEKVSLEHEKCTGIVKRG</sequence>
<evidence type="ECO:0000313" key="3">
    <source>
        <dbReference type="Proteomes" id="UP001372338"/>
    </source>
</evidence>
<comment type="caution">
    <text evidence="2">The sequence shown here is derived from an EMBL/GenBank/DDBJ whole genome shotgun (WGS) entry which is preliminary data.</text>
</comment>
<gene>
    <name evidence="2" type="ORF">RIF29_18677</name>
</gene>
<feature type="chain" id="PRO_5042879463" evidence="1">
    <location>
        <begin position="18"/>
        <end position="101"/>
    </location>
</feature>
<dbReference type="InterPro" id="IPR011009">
    <property type="entry name" value="Kinase-like_dom_sf"/>
</dbReference>
<dbReference type="Gene3D" id="1.10.510.10">
    <property type="entry name" value="Transferase(Phosphotransferase) domain 1"/>
    <property type="match status" value="1"/>
</dbReference>
<proteinExistence type="predicted"/>
<dbReference type="EMBL" id="JAYWIO010000004">
    <property type="protein sequence ID" value="KAK7266038.1"/>
    <property type="molecule type" value="Genomic_DNA"/>
</dbReference>
<evidence type="ECO:0000313" key="2">
    <source>
        <dbReference type="EMBL" id="KAK7266038.1"/>
    </source>
</evidence>
<protein>
    <submittedName>
        <fullName evidence="2">Uncharacterized protein</fullName>
    </submittedName>
</protein>
<name>A0AAN9F1D2_CROPI</name>